<proteinExistence type="predicted"/>
<gene>
    <name evidence="2" type="ORF">RJ641_011755</name>
</gene>
<sequence length="158" mass="17504">MEKKKKDCQILDRRQVGVVTGALTLALLGFGGLGLSRGGHLWSLRVLFGGWMAMGVTFGLTKLIGSTVLGPRSRSCHRLLLRVAWGRLENQRVGMHFLCNTYITQRKGGLVALYGNRAMNRLWGKMACGTWRWLGDGIDWPVTQVDYPMVNGDGLGRV</sequence>
<keyword evidence="3" id="KW-1185">Reference proteome</keyword>
<keyword evidence="1" id="KW-1133">Transmembrane helix</keyword>
<reference evidence="2 3" key="1">
    <citation type="submission" date="2023-12" db="EMBL/GenBank/DDBJ databases">
        <title>A high-quality genome assembly for Dillenia turbinata (Dilleniales).</title>
        <authorList>
            <person name="Chanderbali A."/>
        </authorList>
    </citation>
    <scope>NUCLEOTIDE SEQUENCE [LARGE SCALE GENOMIC DNA]</scope>
    <source>
        <strain evidence="2">LSX21</strain>
        <tissue evidence="2">Leaf</tissue>
    </source>
</reference>
<evidence type="ECO:0000256" key="1">
    <source>
        <dbReference type="SAM" id="Phobius"/>
    </source>
</evidence>
<keyword evidence="1" id="KW-0472">Membrane</keyword>
<protein>
    <submittedName>
        <fullName evidence="2">Uncharacterized protein</fullName>
    </submittedName>
</protein>
<dbReference type="AlphaFoldDB" id="A0AAN8V4G3"/>
<organism evidence="2 3">
    <name type="scientific">Dillenia turbinata</name>
    <dbReference type="NCBI Taxonomy" id="194707"/>
    <lineage>
        <taxon>Eukaryota</taxon>
        <taxon>Viridiplantae</taxon>
        <taxon>Streptophyta</taxon>
        <taxon>Embryophyta</taxon>
        <taxon>Tracheophyta</taxon>
        <taxon>Spermatophyta</taxon>
        <taxon>Magnoliopsida</taxon>
        <taxon>eudicotyledons</taxon>
        <taxon>Gunneridae</taxon>
        <taxon>Pentapetalae</taxon>
        <taxon>Dilleniales</taxon>
        <taxon>Dilleniaceae</taxon>
        <taxon>Dillenia</taxon>
    </lineage>
</organism>
<feature type="transmembrane region" description="Helical" evidence="1">
    <location>
        <begin position="42"/>
        <end position="64"/>
    </location>
</feature>
<keyword evidence="1" id="KW-0812">Transmembrane</keyword>
<name>A0AAN8V4G3_9MAGN</name>
<evidence type="ECO:0000313" key="3">
    <source>
        <dbReference type="Proteomes" id="UP001370490"/>
    </source>
</evidence>
<comment type="caution">
    <text evidence="2">The sequence shown here is derived from an EMBL/GenBank/DDBJ whole genome shotgun (WGS) entry which is preliminary data.</text>
</comment>
<evidence type="ECO:0000313" key="2">
    <source>
        <dbReference type="EMBL" id="KAK6923451.1"/>
    </source>
</evidence>
<dbReference type="EMBL" id="JBAMMX010000018">
    <property type="protein sequence ID" value="KAK6923451.1"/>
    <property type="molecule type" value="Genomic_DNA"/>
</dbReference>
<feature type="transmembrane region" description="Helical" evidence="1">
    <location>
        <begin position="16"/>
        <end position="36"/>
    </location>
</feature>
<accession>A0AAN8V4G3</accession>
<dbReference type="Proteomes" id="UP001370490">
    <property type="component" value="Unassembled WGS sequence"/>
</dbReference>